<reference evidence="3" key="1">
    <citation type="journal article" date="2017" name="Nat. Commun.">
        <title>The asparagus genome sheds light on the origin and evolution of a young Y chromosome.</title>
        <authorList>
            <person name="Harkess A."/>
            <person name="Zhou J."/>
            <person name="Xu C."/>
            <person name="Bowers J.E."/>
            <person name="Van der Hulst R."/>
            <person name="Ayyampalayam S."/>
            <person name="Mercati F."/>
            <person name="Riccardi P."/>
            <person name="McKain M.R."/>
            <person name="Kakrana A."/>
            <person name="Tang H."/>
            <person name="Ray J."/>
            <person name="Groenendijk J."/>
            <person name="Arikit S."/>
            <person name="Mathioni S.M."/>
            <person name="Nakano M."/>
            <person name="Shan H."/>
            <person name="Telgmann-Rauber A."/>
            <person name="Kanno A."/>
            <person name="Yue Z."/>
            <person name="Chen H."/>
            <person name="Li W."/>
            <person name="Chen Y."/>
            <person name="Xu X."/>
            <person name="Zhang Y."/>
            <person name="Luo S."/>
            <person name="Chen H."/>
            <person name="Gao J."/>
            <person name="Mao Z."/>
            <person name="Pires J.C."/>
            <person name="Luo M."/>
            <person name="Kudrna D."/>
            <person name="Wing R.A."/>
            <person name="Meyers B.C."/>
            <person name="Yi K."/>
            <person name="Kong H."/>
            <person name="Lavrijsen P."/>
            <person name="Sunseri F."/>
            <person name="Falavigna A."/>
            <person name="Ye Y."/>
            <person name="Leebens-Mack J.H."/>
            <person name="Chen G."/>
        </authorList>
    </citation>
    <scope>NUCLEOTIDE SEQUENCE [LARGE SCALE GENOMIC DNA]</scope>
    <source>
        <strain evidence="3">cv. DH0086</strain>
    </source>
</reference>
<dbReference type="Proteomes" id="UP000243459">
    <property type="component" value="Chromosome 1"/>
</dbReference>
<evidence type="ECO:0000256" key="1">
    <source>
        <dbReference type="SAM" id="MobiDB-lite"/>
    </source>
</evidence>
<accession>A0A5P1FS03</accession>
<protein>
    <submittedName>
        <fullName evidence="2">Uncharacterized protein</fullName>
    </submittedName>
</protein>
<organism evidence="2 3">
    <name type="scientific">Asparagus officinalis</name>
    <name type="common">Garden asparagus</name>
    <dbReference type="NCBI Taxonomy" id="4686"/>
    <lineage>
        <taxon>Eukaryota</taxon>
        <taxon>Viridiplantae</taxon>
        <taxon>Streptophyta</taxon>
        <taxon>Embryophyta</taxon>
        <taxon>Tracheophyta</taxon>
        <taxon>Spermatophyta</taxon>
        <taxon>Magnoliopsida</taxon>
        <taxon>Liliopsida</taxon>
        <taxon>Asparagales</taxon>
        <taxon>Asparagaceae</taxon>
        <taxon>Asparagoideae</taxon>
        <taxon>Asparagus</taxon>
    </lineage>
</organism>
<gene>
    <name evidence="2" type="ORF">A4U43_C01F24150</name>
</gene>
<proteinExistence type="predicted"/>
<sequence>MFDPPTPANVAKQPQEYSDSNVSKAQTFQSYLTSWSNQDKRRLKKMLNNKQKKKDNYYYRDHHLQRCLAELVGGVGQRRRKALGGGEIYMNFSGEFWDVVGIIRRRRLGKEGDDE</sequence>
<dbReference type="EMBL" id="CM007381">
    <property type="protein sequence ID" value="ONK80998.1"/>
    <property type="molecule type" value="Genomic_DNA"/>
</dbReference>
<dbReference type="Gramene" id="ONK80998">
    <property type="protein sequence ID" value="ONK80998"/>
    <property type="gene ID" value="A4U43_C01F24150"/>
</dbReference>
<name>A0A5P1FS03_ASPOF</name>
<evidence type="ECO:0000313" key="2">
    <source>
        <dbReference type="EMBL" id="ONK80998.1"/>
    </source>
</evidence>
<evidence type="ECO:0000313" key="3">
    <source>
        <dbReference type="Proteomes" id="UP000243459"/>
    </source>
</evidence>
<keyword evidence="3" id="KW-1185">Reference proteome</keyword>
<dbReference type="AlphaFoldDB" id="A0A5P1FS03"/>
<feature type="region of interest" description="Disordered" evidence="1">
    <location>
        <begin position="1"/>
        <end position="23"/>
    </location>
</feature>